<keyword evidence="10" id="KW-1185">Reference proteome</keyword>
<dbReference type="SUPFAM" id="SSF54928">
    <property type="entry name" value="RNA-binding domain, RBD"/>
    <property type="match status" value="1"/>
</dbReference>
<dbReference type="SMART" id="SM00360">
    <property type="entry name" value="RRM"/>
    <property type="match status" value="1"/>
</dbReference>
<feature type="region of interest" description="Disordered" evidence="7">
    <location>
        <begin position="161"/>
        <end position="383"/>
    </location>
</feature>
<dbReference type="GO" id="GO:0005634">
    <property type="term" value="C:nucleus"/>
    <property type="evidence" value="ECO:0007669"/>
    <property type="project" value="UniProtKB-SubCell"/>
</dbReference>
<feature type="compositionally biased region" description="Basic and acidic residues" evidence="7">
    <location>
        <begin position="226"/>
        <end position="239"/>
    </location>
</feature>
<evidence type="ECO:0000256" key="4">
    <source>
        <dbReference type="ARBA" id="ARBA00023187"/>
    </source>
</evidence>
<feature type="region of interest" description="Disordered" evidence="7">
    <location>
        <begin position="1"/>
        <end position="87"/>
    </location>
</feature>
<dbReference type="InterPro" id="IPR035979">
    <property type="entry name" value="RBD_domain_sf"/>
</dbReference>
<keyword evidence="4" id="KW-0508">mRNA splicing</keyword>
<evidence type="ECO:0000256" key="2">
    <source>
        <dbReference type="ARBA" id="ARBA00022664"/>
    </source>
</evidence>
<keyword evidence="2" id="KW-0507">mRNA processing</keyword>
<feature type="compositionally biased region" description="Basic and acidic residues" evidence="7">
    <location>
        <begin position="201"/>
        <end position="217"/>
    </location>
</feature>
<dbReference type="eggNOG" id="KOG0118">
    <property type="taxonomic scope" value="Eukaryota"/>
</dbReference>
<comment type="subcellular location">
    <subcellularLocation>
        <location evidence="1">Nucleus</location>
    </subcellularLocation>
</comment>
<dbReference type="Proteomes" id="UP000014064">
    <property type="component" value="Unassembled WGS sequence"/>
</dbReference>
<evidence type="ECO:0000259" key="8">
    <source>
        <dbReference type="PROSITE" id="PS50102"/>
    </source>
</evidence>
<dbReference type="InterPro" id="IPR000504">
    <property type="entry name" value="RRM_dom"/>
</dbReference>
<dbReference type="PROSITE" id="PS50102">
    <property type="entry name" value="RRM"/>
    <property type="match status" value="1"/>
</dbReference>
<dbReference type="HOGENOM" id="CLU_721996_0_0_1"/>
<dbReference type="RefSeq" id="XP_009266100.1">
    <property type="nucleotide sequence ID" value="XM_009267825.1"/>
</dbReference>
<dbReference type="GO" id="GO:0008380">
    <property type="term" value="P:RNA splicing"/>
    <property type="evidence" value="ECO:0007669"/>
    <property type="project" value="UniProtKB-KW"/>
</dbReference>
<dbReference type="GO" id="GO:0006397">
    <property type="term" value="P:mRNA processing"/>
    <property type="evidence" value="ECO:0007669"/>
    <property type="project" value="UniProtKB-KW"/>
</dbReference>
<evidence type="ECO:0000256" key="6">
    <source>
        <dbReference type="PROSITE-ProRule" id="PRU00176"/>
    </source>
</evidence>
<feature type="compositionally biased region" description="Low complexity" evidence="7">
    <location>
        <begin position="35"/>
        <end position="46"/>
    </location>
</feature>
<dbReference type="Gene3D" id="3.30.70.330">
    <property type="match status" value="1"/>
</dbReference>
<dbReference type="PANTHER" id="PTHR48028">
    <property type="entry name" value="GLYCINE-RICH RNA-BINDING PROTEIN RZ1A"/>
    <property type="match status" value="1"/>
</dbReference>
<feature type="compositionally biased region" description="Basic and acidic residues" evidence="7">
    <location>
        <begin position="315"/>
        <end position="344"/>
    </location>
</feature>
<feature type="compositionally biased region" description="Basic and acidic residues" evidence="7">
    <location>
        <begin position="286"/>
        <end position="306"/>
    </location>
</feature>
<organism evidence="9 10">
    <name type="scientific">Wallemia ichthyophaga (strain EXF-994 / CBS 113033)</name>
    <dbReference type="NCBI Taxonomy" id="1299270"/>
    <lineage>
        <taxon>Eukaryota</taxon>
        <taxon>Fungi</taxon>
        <taxon>Dikarya</taxon>
        <taxon>Basidiomycota</taxon>
        <taxon>Wallemiomycotina</taxon>
        <taxon>Wallemiomycetes</taxon>
        <taxon>Wallemiales</taxon>
        <taxon>Wallemiaceae</taxon>
        <taxon>Wallemia</taxon>
    </lineage>
</organism>
<dbReference type="OrthoDB" id="6159137at2759"/>
<keyword evidence="3 6" id="KW-0694">RNA-binding</keyword>
<dbReference type="Pfam" id="PF00076">
    <property type="entry name" value="RRM_1"/>
    <property type="match status" value="1"/>
</dbReference>
<name>R9ANY2_WALI9</name>
<evidence type="ECO:0000256" key="3">
    <source>
        <dbReference type="ARBA" id="ARBA00022884"/>
    </source>
</evidence>
<feature type="compositionally biased region" description="Pro residues" evidence="7">
    <location>
        <begin position="266"/>
        <end position="276"/>
    </location>
</feature>
<dbReference type="AlphaFoldDB" id="R9ANY2"/>
<reference evidence="10" key="1">
    <citation type="journal article" date="2013" name="BMC Genomics">
        <title>Genome and transcriptome sequencing of the halophilic fungus Wallemia ichthyophaga: haloadaptations present and absent.</title>
        <authorList>
            <person name="Zajc J."/>
            <person name="Liu Y."/>
            <person name="Dai W."/>
            <person name="Yang Z."/>
            <person name="Hu J."/>
            <person name="Gostincar C."/>
            <person name="Gunde-Cimerman N."/>
        </authorList>
    </citation>
    <scope>NUCLEOTIDE SEQUENCE [LARGE SCALE GENOMIC DNA]</scope>
    <source>
        <strain evidence="10">EXF-994 / CBS 113033</strain>
    </source>
</reference>
<proteinExistence type="predicted"/>
<dbReference type="KEGG" id="wic:J056_001961"/>
<feature type="domain" description="RRM" evidence="8">
    <location>
        <begin position="87"/>
        <end position="165"/>
    </location>
</feature>
<evidence type="ECO:0000256" key="7">
    <source>
        <dbReference type="SAM" id="MobiDB-lite"/>
    </source>
</evidence>
<feature type="compositionally biased region" description="Basic and acidic residues" evidence="7">
    <location>
        <begin position="351"/>
        <end position="383"/>
    </location>
</feature>
<dbReference type="GO" id="GO:0003723">
    <property type="term" value="F:RNA binding"/>
    <property type="evidence" value="ECO:0007669"/>
    <property type="project" value="UniProtKB-UniRule"/>
</dbReference>
<dbReference type="GeneID" id="20374913"/>
<dbReference type="PANTHER" id="PTHR48028:SF4">
    <property type="entry name" value="SC35-LIKE SPLICING FACTOR"/>
    <property type="match status" value="1"/>
</dbReference>
<dbReference type="OMA" id="SEINDEW"/>
<feature type="compositionally biased region" description="Basic and acidic residues" evidence="7">
    <location>
        <begin position="10"/>
        <end position="22"/>
    </location>
</feature>
<keyword evidence="5" id="KW-0539">Nucleus</keyword>
<dbReference type="InterPro" id="IPR051106">
    <property type="entry name" value="RNA-bind/splicing_reg"/>
</dbReference>
<sequence>MSEINDEWSENQKQEDTVDFEGKGTTPPRPVEQSDNANNLNNLDNLHSNRQQTPHQIDQQGQKDQQDHSDYPASYSHSNQNDNPQGCIVHVSHMHVGVDDQLLTEHMSSSGKVLKVVIMLDPHTRESRGFGFVTFENPSEADDAIEKLHLSQILGKTITVARARRGRPREPTPGQYIGPPKYDRSMSARPQKPRYQPYPSPRDHGGYDRNDRYERGPPRYAARYHPYHDRYDRYGDSGRRSYPPPSREYSDYPPPPKDYYGSTPYKPYPRGGPPHSLPYKPYKPMGPRDRYDDYSRPPRGPPRDYSPRSYPPRDYPPRDFPPRDDFDRPPRRFTPRNDYRDDYRPGPTRDYPPRDYPPRDYLPRDYPPRDYPPRDYDGGFKKY</sequence>
<accession>R9ANY2</accession>
<dbReference type="EMBL" id="KE007225">
    <property type="protein sequence ID" value="EOR03883.1"/>
    <property type="molecule type" value="Genomic_DNA"/>
</dbReference>
<evidence type="ECO:0000256" key="1">
    <source>
        <dbReference type="ARBA" id="ARBA00004123"/>
    </source>
</evidence>
<dbReference type="InterPro" id="IPR012677">
    <property type="entry name" value="Nucleotide-bd_a/b_plait_sf"/>
</dbReference>
<dbReference type="CDD" id="cd00590">
    <property type="entry name" value="RRM_SF"/>
    <property type="match status" value="1"/>
</dbReference>
<evidence type="ECO:0000313" key="10">
    <source>
        <dbReference type="Proteomes" id="UP000014064"/>
    </source>
</evidence>
<feature type="compositionally biased region" description="Polar residues" evidence="7">
    <location>
        <begin position="75"/>
        <end position="84"/>
    </location>
</feature>
<protein>
    <recommendedName>
        <fullName evidence="8">RRM domain-containing protein</fullName>
    </recommendedName>
</protein>
<feature type="compositionally biased region" description="Pro residues" evidence="7">
    <location>
        <begin position="242"/>
        <end position="257"/>
    </location>
</feature>
<dbReference type="STRING" id="1299270.R9ANY2"/>
<evidence type="ECO:0000313" key="9">
    <source>
        <dbReference type="EMBL" id="EOR03883.1"/>
    </source>
</evidence>
<evidence type="ECO:0000256" key="5">
    <source>
        <dbReference type="ARBA" id="ARBA00023242"/>
    </source>
</evidence>
<gene>
    <name evidence="9" type="ORF">J056_001961</name>
</gene>